<evidence type="ECO:0000313" key="19">
    <source>
        <dbReference type="Proteomes" id="UP000035760"/>
    </source>
</evidence>
<dbReference type="RefSeq" id="WP_071244013.1">
    <property type="nucleotide sequence ID" value="NZ_CBTJ020000027.1"/>
</dbReference>
<dbReference type="OrthoDB" id="9805026at2"/>
<evidence type="ECO:0000256" key="7">
    <source>
        <dbReference type="ARBA" id="ARBA00022664"/>
    </source>
</evidence>
<dbReference type="EC" id="3.1.26.3" evidence="15"/>
<dbReference type="NCBIfam" id="TIGR02191">
    <property type="entry name" value="RNaseIII"/>
    <property type="match status" value="1"/>
</dbReference>
<dbReference type="AlphaFoldDB" id="W6M2V4"/>
<dbReference type="InterPro" id="IPR014720">
    <property type="entry name" value="dsRBD_dom"/>
</dbReference>
<comment type="function">
    <text evidence="15">Digests double-stranded RNA. Involved in the processing of primary rRNA transcript to yield the immediate precursors to the large and small rRNAs (23S and 16S). Processes some mRNAs, and tRNAs when they are encoded in the rRNA operon. Processes pre-crRNA and tracrRNA of type II CRISPR loci if present in the organism.</text>
</comment>
<dbReference type="PROSITE" id="PS50137">
    <property type="entry name" value="DS_RBD"/>
    <property type="match status" value="1"/>
</dbReference>
<feature type="domain" description="DRBM" evidence="16">
    <location>
        <begin position="154"/>
        <end position="221"/>
    </location>
</feature>
<keyword evidence="13 15" id="KW-0460">Magnesium</keyword>
<dbReference type="PANTHER" id="PTHR11207">
    <property type="entry name" value="RIBONUCLEASE III"/>
    <property type="match status" value="1"/>
</dbReference>
<dbReference type="GO" id="GO:0008033">
    <property type="term" value="P:tRNA processing"/>
    <property type="evidence" value="ECO:0007669"/>
    <property type="project" value="UniProtKB-KW"/>
</dbReference>
<feature type="binding site" evidence="15">
    <location>
        <position position="116"/>
    </location>
    <ligand>
        <name>Mg(2+)</name>
        <dbReference type="ChEBI" id="CHEBI:18420"/>
    </ligand>
</feature>
<evidence type="ECO:0000256" key="10">
    <source>
        <dbReference type="ARBA" id="ARBA00022723"/>
    </source>
</evidence>
<reference evidence="18" key="2">
    <citation type="submission" date="2014-03" db="EMBL/GenBank/DDBJ databases">
        <title>Candidatus Competibacter-lineage genomes retrieved from metagenomes reveal functional metabolic diversity.</title>
        <authorList>
            <person name="McIlroy S.J."/>
            <person name="Albertsen M."/>
            <person name="Andresen E.K."/>
            <person name="Saunders A.M."/>
            <person name="Kristiansen R."/>
            <person name="Stokholm-Bjerregaard M."/>
            <person name="Nielsen K.L."/>
            <person name="Nielsen P.H."/>
        </authorList>
    </citation>
    <scope>NUCLEOTIDE SEQUENCE</scope>
    <source>
        <strain evidence="18">Run_A_D11</strain>
    </source>
</reference>
<dbReference type="Pfam" id="PF00035">
    <property type="entry name" value="dsrm"/>
    <property type="match status" value="1"/>
</dbReference>
<comment type="catalytic activity">
    <reaction evidence="1 15">
        <text>Endonucleolytic cleavage to 5'-phosphomonoester.</text>
        <dbReference type="EC" id="3.1.26.3"/>
    </reaction>
</comment>
<dbReference type="GO" id="GO:0006397">
    <property type="term" value="P:mRNA processing"/>
    <property type="evidence" value="ECO:0007669"/>
    <property type="project" value="UniProtKB-UniRule"/>
</dbReference>
<evidence type="ECO:0000256" key="1">
    <source>
        <dbReference type="ARBA" id="ARBA00000109"/>
    </source>
</evidence>
<dbReference type="GO" id="GO:0019843">
    <property type="term" value="F:rRNA binding"/>
    <property type="evidence" value="ECO:0007669"/>
    <property type="project" value="UniProtKB-KW"/>
</dbReference>
<evidence type="ECO:0000313" key="18">
    <source>
        <dbReference type="EMBL" id="CDI01857.1"/>
    </source>
</evidence>
<dbReference type="GO" id="GO:0010468">
    <property type="term" value="P:regulation of gene expression"/>
    <property type="evidence" value="ECO:0007669"/>
    <property type="project" value="TreeGrafter"/>
</dbReference>
<dbReference type="GO" id="GO:0042802">
    <property type="term" value="F:identical protein binding"/>
    <property type="evidence" value="ECO:0007669"/>
    <property type="project" value="UniProtKB-ARBA"/>
</dbReference>
<dbReference type="GO" id="GO:0004525">
    <property type="term" value="F:ribonuclease III activity"/>
    <property type="evidence" value="ECO:0007669"/>
    <property type="project" value="UniProtKB-UniRule"/>
</dbReference>
<keyword evidence="6 15" id="KW-0698">rRNA processing</keyword>
<evidence type="ECO:0000256" key="12">
    <source>
        <dbReference type="ARBA" id="ARBA00022801"/>
    </source>
</evidence>
<dbReference type="PROSITE" id="PS50142">
    <property type="entry name" value="RNASE_3_2"/>
    <property type="match status" value="1"/>
</dbReference>
<evidence type="ECO:0000256" key="8">
    <source>
        <dbReference type="ARBA" id="ARBA00022694"/>
    </source>
</evidence>
<evidence type="ECO:0000259" key="17">
    <source>
        <dbReference type="PROSITE" id="PS50142"/>
    </source>
</evidence>
<evidence type="ECO:0000256" key="14">
    <source>
        <dbReference type="ARBA" id="ARBA00022884"/>
    </source>
</evidence>
<proteinExistence type="inferred from homology"/>
<dbReference type="FunFam" id="1.10.1520.10:FF:000001">
    <property type="entry name" value="Ribonuclease 3"/>
    <property type="match status" value="1"/>
</dbReference>
<evidence type="ECO:0000256" key="5">
    <source>
        <dbReference type="ARBA" id="ARBA00022490"/>
    </source>
</evidence>
<dbReference type="SUPFAM" id="SSF54768">
    <property type="entry name" value="dsRNA-binding domain-like"/>
    <property type="match status" value="1"/>
</dbReference>
<keyword evidence="7 15" id="KW-0507">mRNA processing</keyword>
<evidence type="ECO:0000256" key="11">
    <source>
        <dbReference type="ARBA" id="ARBA00022759"/>
    </source>
</evidence>
<dbReference type="SMART" id="SM00358">
    <property type="entry name" value="DSRM"/>
    <property type="match status" value="1"/>
</dbReference>
<dbReference type="Pfam" id="PF14622">
    <property type="entry name" value="Ribonucleas_3_3"/>
    <property type="match status" value="1"/>
</dbReference>
<dbReference type="InterPro" id="IPR011907">
    <property type="entry name" value="RNase_III"/>
</dbReference>
<dbReference type="HAMAP" id="MF_00104">
    <property type="entry name" value="RNase_III"/>
    <property type="match status" value="1"/>
</dbReference>
<accession>W6M2V4</accession>
<comment type="caution">
    <text evidence="18">The sequence shown here is derived from an EMBL/GenBank/DDBJ whole genome shotgun (WGS) entry which is preliminary data.</text>
</comment>
<evidence type="ECO:0000256" key="9">
    <source>
        <dbReference type="ARBA" id="ARBA00022722"/>
    </source>
</evidence>
<keyword evidence="8 15" id="KW-0819">tRNA processing</keyword>
<comment type="cofactor">
    <cofactor evidence="15">
        <name>Mg(2+)</name>
        <dbReference type="ChEBI" id="CHEBI:18420"/>
    </cofactor>
</comment>
<dbReference type="InterPro" id="IPR000999">
    <property type="entry name" value="RNase_III_dom"/>
</dbReference>
<feature type="active site" evidence="15">
    <location>
        <position position="44"/>
    </location>
</feature>
<evidence type="ECO:0000256" key="6">
    <source>
        <dbReference type="ARBA" id="ARBA00022552"/>
    </source>
</evidence>
<dbReference type="SUPFAM" id="SSF69065">
    <property type="entry name" value="RNase III domain-like"/>
    <property type="match status" value="1"/>
</dbReference>
<evidence type="ECO:0000256" key="15">
    <source>
        <dbReference type="HAMAP-Rule" id="MF_00104"/>
    </source>
</evidence>
<keyword evidence="15" id="KW-0699">rRNA-binding</keyword>
<feature type="active site" evidence="15">
    <location>
        <position position="116"/>
    </location>
</feature>
<organism evidence="18 19">
    <name type="scientific">Candidatus Competibacter denitrificans Run_A_D11</name>
    <dbReference type="NCBI Taxonomy" id="1400863"/>
    <lineage>
        <taxon>Bacteria</taxon>
        <taxon>Pseudomonadati</taxon>
        <taxon>Pseudomonadota</taxon>
        <taxon>Gammaproteobacteria</taxon>
        <taxon>Candidatus Competibacteraceae</taxon>
        <taxon>Candidatus Competibacter</taxon>
    </lineage>
</organism>
<dbReference type="CDD" id="cd10845">
    <property type="entry name" value="DSRM_RNAse_III_family"/>
    <property type="match status" value="1"/>
</dbReference>
<feature type="binding site" evidence="15">
    <location>
        <position position="113"/>
    </location>
    <ligand>
        <name>Mg(2+)</name>
        <dbReference type="ChEBI" id="CHEBI:18420"/>
    </ligand>
</feature>
<evidence type="ECO:0000259" key="16">
    <source>
        <dbReference type="PROSITE" id="PS50137"/>
    </source>
</evidence>
<dbReference type="Proteomes" id="UP000035760">
    <property type="component" value="Unassembled WGS sequence"/>
</dbReference>
<evidence type="ECO:0000256" key="3">
    <source>
        <dbReference type="ARBA" id="ARBA00010183"/>
    </source>
</evidence>
<dbReference type="PROSITE" id="PS00517">
    <property type="entry name" value="RNASE_3_1"/>
    <property type="match status" value="1"/>
</dbReference>
<dbReference type="FunFam" id="3.30.160.20:FF:000003">
    <property type="entry name" value="Ribonuclease 3"/>
    <property type="match status" value="1"/>
</dbReference>
<gene>
    <name evidence="15 18" type="primary">rnc</name>
    <name evidence="18" type="ORF">BN873_210078</name>
</gene>
<dbReference type="EMBL" id="CBTJ020000027">
    <property type="protein sequence ID" value="CDI01857.1"/>
    <property type="molecule type" value="Genomic_DNA"/>
</dbReference>
<protein>
    <recommendedName>
        <fullName evidence="15">Ribonuclease 3</fullName>
        <ecNumber evidence="15">3.1.26.3</ecNumber>
    </recommendedName>
    <alternativeName>
        <fullName evidence="15">Ribonuclease III</fullName>
        <shortName evidence="15">RNase III</shortName>
    </alternativeName>
</protein>
<keyword evidence="14 15" id="KW-0694">RNA-binding</keyword>
<comment type="subunit">
    <text evidence="4 15">Homodimer.</text>
</comment>
<keyword evidence="5 15" id="KW-0963">Cytoplasm</keyword>
<dbReference type="Gene3D" id="1.10.1520.10">
    <property type="entry name" value="Ribonuclease III domain"/>
    <property type="match status" value="1"/>
</dbReference>
<dbReference type="Gene3D" id="3.30.160.20">
    <property type="match status" value="1"/>
</dbReference>
<dbReference type="CDD" id="cd00593">
    <property type="entry name" value="RIBOc"/>
    <property type="match status" value="1"/>
</dbReference>
<feature type="domain" description="RNase III" evidence="17">
    <location>
        <begin position="5"/>
        <end position="127"/>
    </location>
</feature>
<reference evidence="18" key="1">
    <citation type="submission" date="2013-07" db="EMBL/GenBank/DDBJ databases">
        <authorList>
            <person name="McIlroy S."/>
        </authorList>
    </citation>
    <scope>NUCLEOTIDE SEQUENCE [LARGE SCALE GENOMIC DNA]</scope>
    <source>
        <strain evidence="18">Run_A_D11</strain>
    </source>
</reference>
<dbReference type="SMART" id="SM00535">
    <property type="entry name" value="RIBOc"/>
    <property type="match status" value="1"/>
</dbReference>
<keyword evidence="12 15" id="KW-0378">Hydrolase</keyword>
<comment type="subcellular location">
    <subcellularLocation>
        <location evidence="2 15">Cytoplasm</location>
    </subcellularLocation>
</comment>
<dbReference type="GO" id="GO:0005737">
    <property type="term" value="C:cytoplasm"/>
    <property type="evidence" value="ECO:0007669"/>
    <property type="project" value="UniProtKB-SubCell"/>
</dbReference>
<feature type="binding site" evidence="15">
    <location>
        <position position="40"/>
    </location>
    <ligand>
        <name>Mg(2+)</name>
        <dbReference type="ChEBI" id="CHEBI:18420"/>
    </ligand>
</feature>
<evidence type="ECO:0000256" key="13">
    <source>
        <dbReference type="ARBA" id="ARBA00022842"/>
    </source>
</evidence>
<keyword evidence="19" id="KW-1185">Reference proteome</keyword>
<dbReference type="STRING" id="1400863.BN873_210078"/>
<keyword evidence="10 15" id="KW-0479">Metal-binding</keyword>
<dbReference type="GO" id="GO:0046872">
    <property type="term" value="F:metal ion binding"/>
    <property type="evidence" value="ECO:0007669"/>
    <property type="project" value="UniProtKB-KW"/>
</dbReference>
<dbReference type="PANTHER" id="PTHR11207:SF0">
    <property type="entry name" value="RIBONUCLEASE 3"/>
    <property type="match status" value="1"/>
</dbReference>
<evidence type="ECO:0000256" key="4">
    <source>
        <dbReference type="ARBA" id="ARBA00011738"/>
    </source>
</evidence>
<keyword evidence="9 15" id="KW-0540">Nuclease</keyword>
<dbReference type="GO" id="GO:0006364">
    <property type="term" value="P:rRNA processing"/>
    <property type="evidence" value="ECO:0007669"/>
    <property type="project" value="UniProtKB-UniRule"/>
</dbReference>
<evidence type="ECO:0000256" key="2">
    <source>
        <dbReference type="ARBA" id="ARBA00004496"/>
    </source>
</evidence>
<dbReference type="InterPro" id="IPR036389">
    <property type="entry name" value="RNase_III_sf"/>
</dbReference>
<keyword evidence="11 15" id="KW-0255">Endonuclease</keyword>
<name>W6M2V4_9GAMM</name>
<comment type="similarity">
    <text evidence="3">Belongs to the ribonuclease III family.</text>
</comment>
<sequence>MIPPISQLCGSLGYTFQQPDLLDEALTHRSASVRNNERLEFLGDALLSLVIAEYLFEHYPKASEGELSRLRASLVKGETLAELARSLKLGDWLNLGPGELKSGGFRRESILSDTMEAIFGAVYLDGGLAACRDLIVRLYRDWLERLASASELKDPKTRLQEYLQARQQALPVYTVLEVRGEPHEQYFTVECAVADTRAVAAGSSRRKAEQEAARQMLGQIQ</sequence>
<dbReference type="GO" id="GO:0003725">
    <property type="term" value="F:double-stranded RNA binding"/>
    <property type="evidence" value="ECO:0007669"/>
    <property type="project" value="TreeGrafter"/>
</dbReference>